<feature type="region of interest" description="Disordered" evidence="6">
    <location>
        <begin position="296"/>
        <end position="333"/>
    </location>
</feature>
<dbReference type="PANTHER" id="PTHR28081:SF1">
    <property type="entry name" value="DAMAGE-REGULATED IMPORT FACILITATOR 1"/>
    <property type="match status" value="1"/>
</dbReference>
<comment type="subcellular location">
    <subcellularLocation>
        <location evidence="2">Cytoplasm</location>
    </subcellularLocation>
    <subcellularLocation>
        <location evidence="1">Nucleus</location>
    </subcellularLocation>
</comment>
<feature type="compositionally biased region" description="Gly residues" evidence="6">
    <location>
        <begin position="446"/>
        <end position="470"/>
    </location>
</feature>
<evidence type="ECO:0000256" key="5">
    <source>
        <dbReference type="ARBA" id="ARBA00023242"/>
    </source>
</evidence>
<dbReference type="GO" id="GO:1990846">
    <property type="term" value="F:ribonucleoside-diphosphate reductase inhibitor activity"/>
    <property type="evidence" value="ECO:0007669"/>
    <property type="project" value="TreeGrafter"/>
</dbReference>
<feature type="compositionally biased region" description="Gly residues" evidence="6">
    <location>
        <begin position="26"/>
        <end position="41"/>
    </location>
</feature>
<keyword evidence="4" id="KW-0963">Cytoplasm</keyword>
<dbReference type="Pfam" id="PF08591">
    <property type="entry name" value="RNR_inhib"/>
    <property type="match status" value="1"/>
</dbReference>
<evidence type="ECO:0000256" key="2">
    <source>
        <dbReference type="ARBA" id="ARBA00004496"/>
    </source>
</evidence>
<dbReference type="PANTHER" id="PTHR28081">
    <property type="entry name" value="DAMAGE-REGULATED IMPORT FACILITATOR 1-RELATED"/>
    <property type="match status" value="1"/>
</dbReference>
<dbReference type="AlphaFoldDB" id="A0A6A6PD21"/>
<dbReference type="EMBL" id="MU001670">
    <property type="protein sequence ID" value="KAF2461760.1"/>
    <property type="molecule type" value="Genomic_DNA"/>
</dbReference>
<evidence type="ECO:0000256" key="3">
    <source>
        <dbReference type="ARBA" id="ARBA00005459"/>
    </source>
</evidence>
<feature type="compositionally biased region" description="Pro residues" evidence="6">
    <location>
        <begin position="316"/>
        <end position="327"/>
    </location>
</feature>
<evidence type="ECO:0000256" key="6">
    <source>
        <dbReference type="SAM" id="MobiDB-lite"/>
    </source>
</evidence>
<feature type="region of interest" description="Disordered" evidence="6">
    <location>
        <begin position="1"/>
        <end position="58"/>
    </location>
</feature>
<dbReference type="GO" id="GO:0005737">
    <property type="term" value="C:cytoplasm"/>
    <property type="evidence" value="ECO:0007669"/>
    <property type="project" value="UniProtKB-SubCell"/>
</dbReference>
<dbReference type="InterPro" id="IPR013900">
    <property type="entry name" value="RNR_inhibitor"/>
</dbReference>
<protein>
    <submittedName>
        <fullName evidence="7">Ribonucleotide reductase inhibitor-domain-containing protein</fullName>
    </submittedName>
</protein>
<feature type="compositionally biased region" description="Basic residues" evidence="6">
    <location>
        <begin position="1"/>
        <end position="10"/>
    </location>
</feature>
<accession>A0A6A6PD21</accession>
<comment type="similarity">
    <text evidence="3">Belongs to the DIF1/spd1 family.</text>
</comment>
<feature type="compositionally biased region" description="Polar residues" evidence="6">
    <location>
        <begin position="222"/>
        <end position="250"/>
    </location>
</feature>
<dbReference type="Proteomes" id="UP000799766">
    <property type="component" value="Unassembled WGS sequence"/>
</dbReference>
<evidence type="ECO:0000313" key="8">
    <source>
        <dbReference type="Proteomes" id="UP000799766"/>
    </source>
</evidence>
<dbReference type="OrthoDB" id="4072855at2759"/>
<name>A0A6A6PD21_9PEZI</name>
<sequence length="501" mass="52342">MASTAHRAKRPFQPSITSFFDRAPPGGIGGSGSGGSAGGANGLAFDPRPHHHHNHFHDFAAPQPALPAAVQSSLLNVGMRVRKSVPEGYKTHKTLGLAGAVVSTPVVAGVASPAGMDVDVNTFLQHQHQPQLQSGFEPEQSLVSQQELLQRAQQQQQQQQKSSYSYRPAELVPFCGLHKTGGLDVTFSHGSSSQDSSFPSNSSNSSIQSSSSYMASSFTTSGPPTMSTTANPAIFSTTAQPPTTSRPTTNSHKRPYAAADLAHDEDFPGRLISRADDAPLTPASDHHYMNGHHARVHTHLQHASLPRQQQQHSPHPRSPQPHHPQSPPARHRAASPLIPKTRLDIAAANGSAPAVAVSDDPDDAADIDRNTEDGGTEPVSPRTATSPSPFDALLQDQAARDPRAQRPLARARRRTGASSAPADGKSGFGIAAGRRGGVDAGSPVVAGGGSGGSGSGSGPGLGGPVGGGMGAEEDFEEAEFLRWRPGIYLLKAATGYRLQTP</sequence>
<proteinExistence type="inferred from homology"/>
<dbReference type="GO" id="GO:0005634">
    <property type="term" value="C:nucleus"/>
    <property type="evidence" value="ECO:0007669"/>
    <property type="project" value="UniProtKB-SubCell"/>
</dbReference>
<keyword evidence="8" id="KW-1185">Reference proteome</keyword>
<feature type="compositionally biased region" description="Low complexity" evidence="6">
    <location>
        <begin position="188"/>
        <end position="221"/>
    </location>
</feature>
<gene>
    <name evidence="7" type="ORF">BDY21DRAFT_359824</name>
</gene>
<feature type="region of interest" description="Disordered" evidence="6">
    <location>
        <begin position="129"/>
        <end position="165"/>
    </location>
</feature>
<feature type="compositionally biased region" description="Low complexity" evidence="6">
    <location>
        <begin position="139"/>
        <end position="160"/>
    </location>
</feature>
<organism evidence="7 8">
    <name type="scientific">Lineolata rhizophorae</name>
    <dbReference type="NCBI Taxonomy" id="578093"/>
    <lineage>
        <taxon>Eukaryota</taxon>
        <taxon>Fungi</taxon>
        <taxon>Dikarya</taxon>
        <taxon>Ascomycota</taxon>
        <taxon>Pezizomycotina</taxon>
        <taxon>Dothideomycetes</taxon>
        <taxon>Dothideomycetes incertae sedis</taxon>
        <taxon>Lineolatales</taxon>
        <taxon>Lineolataceae</taxon>
        <taxon>Lineolata</taxon>
    </lineage>
</organism>
<keyword evidence="5" id="KW-0539">Nucleus</keyword>
<evidence type="ECO:0000256" key="4">
    <source>
        <dbReference type="ARBA" id="ARBA00022490"/>
    </source>
</evidence>
<dbReference type="GO" id="GO:0008104">
    <property type="term" value="P:intracellular protein localization"/>
    <property type="evidence" value="ECO:0007669"/>
    <property type="project" value="TreeGrafter"/>
</dbReference>
<feature type="region of interest" description="Disordered" evidence="6">
    <location>
        <begin position="188"/>
        <end position="252"/>
    </location>
</feature>
<evidence type="ECO:0000256" key="1">
    <source>
        <dbReference type="ARBA" id="ARBA00004123"/>
    </source>
</evidence>
<feature type="region of interest" description="Disordered" evidence="6">
    <location>
        <begin position="350"/>
        <end position="471"/>
    </location>
</feature>
<reference evidence="7" key="1">
    <citation type="journal article" date="2020" name="Stud. Mycol.">
        <title>101 Dothideomycetes genomes: a test case for predicting lifestyles and emergence of pathogens.</title>
        <authorList>
            <person name="Haridas S."/>
            <person name="Albert R."/>
            <person name="Binder M."/>
            <person name="Bloem J."/>
            <person name="Labutti K."/>
            <person name="Salamov A."/>
            <person name="Andreopoulos B."/>
            <person name="Baker S."/>
            <person name="Barry K."/>
            <person name="Bills G."/>
            <person name="Bluhm B."/>
            <person name="Cannon C."/>
            <person name="Castanera R."/>
            <person name="Culley D."/>
            <person name="Daum C."/>
            <person name="Ezra D."/>
            <person name="Gonzalez J."/>
            <person name="Henrissat B."/>
            <person name="Kuo A."/>
            <person name="Liang C."/>
            <person name="Lipzen A."/>
            <person name="Lutzoni F."/>
            <person name="Magnuson J."/>
            <person name="Mondo S."/>
            <person name="Nolan M."/>
            <person name="Ohm R."/>
            <person name="Pangilinan J."/>
            <person name="Park H.-J."/>
            <person name="Ramirez L."/>
            <person name="Alfaro M."/>
            <person name="Sun H."/>
            <person name="Tritt A."/>
            <person name="Yoshinaga Y."/>
            <person name="Zwiers L.-H."/>
            <person name="Turgeon B."/>
            <person name="Goodwin S."/>
            <person name="Spatafora J."/>
            <person name="Crous P."/>
            <person name="Grigoriev I."/>
        </authorList>
    </citation>
    <scope>NUCLEOTIDE SEQUENCE</scope>
    <source>
        <strain evidence="7">ATCC 16933</strain>
    </source>
</reference>
<evidence type="ECO:0000313" key="7">
    <source>
        <dbReference type="EMBL" id="KAF2461760.1"/>
    </source>
</evidence>